<dbReference type="PRINTS" id="PR01805">
    <property type="entry name" value="VACJLIPOPROT"/>
</dbReference>
<sequence length="235" mass="26242">MQGAKAMRWSQYFAQLSVCATILLAPFAAQAASEDDPWESVNRPIFTFNDTIDTYALKPIAQGYQFVTPQFVQDGVHNFFRNIGDVGNLANNVLQLKPHAAGVDTARLLMNTTFGVLGFVDVGTKMGLQRSDEDFGQTLGYWGVGSGPYVMLPLLGPSTLRDAPSKYVDSYTQPYRYMNDIGWRNSTFGLNIVDTRASLLDSEKLITGDKYTFIRNAYLQNREFKVKDGKVVDDF</sequence>
<keyword evidence="2 3" id="KW-0732">Signal</keyword>
<dbReference type="PANTHER" id="PTHR30035:SF3">
    <property type="entry name" value="INTERMEMBRANE PHOSPHOLIPID TRANSPORT SYSTEM LIPOPROTEIN MLAA"/>
    <property type="match status" value="1"/>
</dbReference>
<comment type="caution">
    <text evidence="4">The sequence shown here is derived from an EMBL/GenBank/DDBJ whole genome shotgun (WGS) entry which is preliminary data.</text>
</comment>
<evidence type="ECO:0000256" key="1">
    <source>
        <dbReference type="ARBA" id="ARBA00010634"/>
    </source>
</evidence>
<name>A0A3M4QA90_9PSED</name>
<feature type="signal peptide" evidence="3">
    <location>
        <begin position="1"/>
        <end position="31"/>
    </location>
</feature>
<comment type="similarity">
    <text evidence="1">Belongs to the MlaA family.</text>
</comment>
<dbReference type="Pfam" id="PF04333">
    <property type="entry name" value="MlaA"/>
    <property type="match status" value="1"/>
</dbReference>
<evidence type="ECO:0008006" key="6">
    <source>
        <dbReference type="Google" id="ProtNLM"/>
    </source>
</evidence>
<dbReference type="AlphaFoldDB" id="A0A3M4QA90"/>
<gene>
    <name evidence="4" type="ORF">ALP97_04969</name>
</gene>
<feature type="chain" id="PRO_5018234977" description="Phospholipid-binding lipoprotein MlaA" evidence="3">
    <location>
        <begin position="32"/>
        <end position="235"/>
    </location>
</feature>
<organism evidence="4 5">
    <name type="scientific">Pseudomonas salomonii</name>
    <dbReference type="NCBI Taxonomy" id="191391"/>
    <lineage>
        <taxon>Bacteria</taxon>
        <taxon>Pseudomonadati</taxon>
        <taxon>Pseudomonadota</taxon>
        <taxon>Gammaproteobacteria</taxon>
        <taxon>Pseudomonadales</taxon>
        <taxon>Pseudomonadaceae</taxon>
        <taxon>Pseudomonas</taxon>
    </lineage>
</organism>
<dbReference type="InterPro" id="IPR007428">
    <property type="entry name" value="MlaA"/>
</dbReference>
<reference evidence="4 5" key="1">
    <citation type="submission" date="2018-08" db="EMBL/GenBank/DDBJ databases">
        <title>Recombination of ecologically and evolutionarily significant loci maintains genetic cohesion in the Pseudomonas syringae species complex.</title>
        <authorList>
            <person name="Dillon M."/>
            <person name="Thakur S."/>
            <person name="Almeida R.N.D."/>
            <person name="Weir B.S."/>
            <person name="Guttman D.S."/>
        </authorList>
    </citation>
    <scope>NUCLEOTIDE SEQUENCE [LARGE SCALE GENOMIC DNA]</scope>
    <source>
        <strain evidence="4 5">ICMP 11288</strain>
    </source>
</reference>
<evidence type="ECO:0000256" key="3">
    <source>
        <dbReference type="SAM" id="SignalP"/>
    </source>
</evidence>
<evidence type="ECO:0000313" key="4">
    <source>
        <dbReference type="EMBL" id="RMQ87329.1"/>
    </source>
</evidence>
<evidence type="ECO:0000313" key="5">
    <source>
        <dbReference type="Proteomes" id="UP000277179"/>
    </source>
</evidence>
<dbReference type="EMBL" id="RBRL01000244">
    <property type="protein sequence ID" value="RMQ87329.1"/>
    <property type="molecule type" value="Genomic_DNA"/>
</dbReference>
<accession>A0A3M4QA90</accession>
<dbReference type="Proteomes" id="UP000277179">
    <property type="component" value="Unassembled WGS sequence"/>
</dbReference>
<dbReference type="GO" id="GO:0016020">
    <property type="term" value="C:membrane"/>
    <property type="evidence" value="ECO:0007669"/>
    <property type="project" value="InterPro"/>
</dbReference>
<protein>
    <recommendedName>
        <fullName evidence="6">Phospholipid-binding lipoprotein MlaA</fullName>
    </recommendedName>
</protein>
<proteinExistence type="inferred from homology"/>
<dbReference type="GO" id="GO:0120010">
    <property type="term" value="P:intermembrane phospholipid transfer"/>
    <property type="evidence" value="ECO:0007669"/>
    <property type="project" value="TreeGrafter"/>
</dbReference>
<dbReference type="PANTHER" id="PTHR30035">
    <property type="entry name" value="LIPOPROTEIN VACJ-RELATED"/>
    <property type="match status" value="1"/>
</dbReference>
<evidence type="ECO:0000256" key="2">
    <source>
        <dbReference type="ARBA" id="ARBA00022729"/>
    </source>
</evidence>